<dbReference type="AlphaFoldDB" id="A0A4R2KEP2"/>
<dbReference type="PANTHER" id="PTHR42937">
    <property type="match status" value="1"/>
</dbReference>
<dbReference type="GO" id="GO:1901605">
    <property type="term" value="P:alpha-amino acid metabolic process"/>
    <property type="evidence" value="ECO:0007669"/>
    <property type="project" value="UniProtKB-ARBA"/>
</dbReference>
<dbReference type="OrthoDB" id="34584at2"/>
<dbReference type="Gene3D" id="3.40.50.1100">
    <property type="match status" value="2"/>
</dbReference>
<sequence>MYLNPTANTWSAPPHPQAGDPLELHRTLPGFMPTPLLEAPALARELNVKRVLVKDEHLRAGLPSFKILGASWAIFRALGGVTGGFADIDVDPETTLVSATAGNHGRAVAYVARLLGVGADIFIPAGTAPARVEAIRSEGANVHLVDGDYEVAVGKATAHAHGKALLVGDVGESMTPLWAREGYSTIMREIDEQLGAPDLVVVPVGGGTLGSSVVSHYRTAGPRPRILTVEPEKAGCLAESLAAGRPVAVPGPHPSTMAGLNTGEIDGPAWPYLKGGVDAAVTISDEEAHWGMRALADENIVAGECGAASAAGARAYFAAGDPLGVSPAATVVLINTEGAHDQQAYDKIVSR</sequence>
<dbReference type="PANTHER" id="PTHR42937:SF1">
    <property type="entry name" value="DIAMINOPROPIONATE AMMONIA-LYASE"/>
    <property type="match status" value="1"/>
</dbReference>
<dbReference type="SUPFAM" id="SSF53686">
    <property type="entry name" value="Tryptophan synthase beta subunit-like PLP-dependent enzymes"/>
    <property type="match status" value="1"/>
</dbReference>
<keyword evidence="5" id="KW-1185">Reference proteome</keyword>
<dbReference type="Proteomes" id="UP000295680">
    <property type="component" value="Unassembled WGS sequence"/>
</dbReference>
<evidence type="ECO:0000313" key="5">
    <source>
        <dbReference type="Proteomes" id="UP000295680"/>
    </source>
</evidence>
<feature type="domain" description="Tryptophan synthase beta chain-like PALP" evidence="3">
    <location>
        <begin position="30"/>
        <end position="336"/>
    </location>
</feature>
<comment type="cofactor">
    <cofactor evidence="1">
        <name>pyridoxal 5'-phosphate</name>
        <dbReference type="ChEBI" id="CHEBI:597326"/>
    </cofactor>
</comment>
<keyword evidence="4" id="KW-0456">Lyase</keyword>
<proteinExistence type="predicted"/>
<accession>A0A4R2KEP2</accession>
<dbReference type="Pfam" id="PF00291">
    <property type="entry name" value="PALP"/>
    <property type="match status" value="1"/>
</dbReference>
<dbReference type="InterPro" id="IPR001926">
    <property type="entry name" value="TrpB-like_PALP"/>
</dbReference>
<dbReference type="GO" id="GO:0016829">
    <property type="term" value="F:lyase activity"/>
    <property type="evidence" value="ECO:0007669"/>
    <property type="project" value="UniProtKB-KW"/>
</dbReference>
<name>A0A4R2KEP2_9PSEU</name>
<gene>
    <name evidence="4" type="ORF">EV192_101799</name>
</gene>
<reference evidence="4 5" key="1">
    <citation type="submission" date="2019-03" db="EMBL/GenBank/DDBJ databases">
        <title>Genomic Encyclopedia of Type Strains, Phase IV (KMG-IV): sequencing the most valuable type-strain genomes for metagenomic binning, comparative biology and taxonomic classification.</title>
        <authorList>
            <person name="Goeker M."/>
        </authorList>
    </citation>
    <scope>NUCLEOTIDE SEQUENCE [LARGE SCALE GENOMIC DNA]</scope>
    <source>
        <strain evidence="4 5">DSM 45934</strain>
    </source>
</reference>
<protein>
    <submittedName>
        <fullName evidence="4">Diaminopropionate ammonia-lyase</fullName>
    </submittedName>
</protein>
<dbReference type="EMBL" id="SLWS01000001">
    <property type="protein sequence ID" value="TCO65015.1"/>
    <property type="molecule type" value="Genomic_DNA"/>
</dbReference>
<dbReference type="RefSeq" id="WP_132111130.1">
    <property type="nucleotide sequence ID" value="NZ_SLWS01000001.1"/>
</dbReference>
<evidence type="ECO:0000256" key="2">
    <source>
        <dbReference type="ARBA" id="ARBA00022898"/>
    </source>
</evidence>
<evidence type="ECO:0000256" key="1">
    <source>
        <dbReference type="ARBA" id="ARBA00001933"/>
    </source>
</evidence>
<keyword evidence="2" id="KW-0663">Pyridoxal phosphate</keyword>
<evidence type="ECO:0000313" key="4">
    <source>
        <dbReference type="EMBL" id="TCO65015.1"/>
    </source>
</evidence>
<dbReference type="InterPro" id="IPR036052">
    <property type="entry name" value="TrpB-like_PALP_sf"/>
</dbReference>
<evidence type="ECO:0000259" key="3">
    <source>
        <dbReference type="Pfam" id="PF00291"/>
    </source>
</evidence>
<organism evidence="4 5">
    <name type="scientific">Actinocrispum wychmicini</name>
    <dbReference type="NCBI Taxonomy" id="1213861"/>
    <lineage>
        <taxon>Bacteria</taxon>
        <taxon>Bacillati</taxon>
        <taxon>Actinomycetota</taxon>
        <taxon>Actinomycetes</taxon>
        <taxon>Pseudonocardiales</taxon>
        <taxon>Pseudonocardiaceae</taxon>
        <taxon>Actinocrispum</taxon>
    </lineage>
</organism>
<comment type="caution">
    <text evidence="4">The sequence shown here is derived from an EMBL/GenBank/DDBJ whole genome shotgun (WGS) entry which is preliminary data.</text>
</comment>